<dbReference type="InterPro" id="IPR011009">
    <property type="entry name" value="Kinase-like_dom_sf"/>
</dbReference>
<feature type="region of interest" description="Disordered" evidence="1">
    <location>
        <begin position="372"/>
        <end position="405"/>
    </location>
</feature>
<dbReference type="STRING" id="73230.A0A2B7ZJP6"/>
<dbReference type="GO" id="GO:0005739">
    <property type="term" value="C:mitochondrion"/>
    <property type="evidence" value="ECO:0007669"/>
    <property type="project" value="TreeGrafter"/>
</dbReference>
<reference evidence="2 3" key="1">
    <citation type="submission" date="2017-10" db="EMBL/GenBank/DDBJ databases">
        <title>Comparative genomics in systemic dimorphic fungi from Ajellomycetaceae.</title>
        <authorList>
            <person name="Munoz J.F."/>
            <person name="Mcewen J.G."/>
            <person name="Clay O.K."/>
            <person name="Cuomo C.A."/>
        </authorList>
    </citation>
    <scope>NUCLEOTIDE SEQUENCE [LARGE SCALE GENOMIC DNA]</scope>
    <source>
        <strain evidence="2 3">UAMH4076</strain>
    </source>
</reference>
<dbReference type="AlphaFoldDB" id="A0A2B7ZJP6"/>
<evidence type="ECO:0000313" key="2">
    <source>
        <dbReference type="EMBL" id="PGH36724.1"/>
    </source>
</evidence>
<dbReference type="SUPFAM" id="SSF56112">
    <property type="entry name" value="Protein kinase-like (PK-like)"/>
    <property type="match status" value="1"/>
</dbReference>
<name>A0A2B7ZJP6_9EURO</name>
<accession>A0A2B7ZJP6</accession>
<comment type="caution">
    <text evidence="2">The sequence shown here is derived from an EMBL/GenBank/DDBJ whole genome shotgun (WGS) entry which is preliminary data.</text>
</comment>
<dbReference type="PANTHER" id="PTHR36091:SF2">
    <property type="entry name" value="AMINOGLYCOSIDE PHOSPHOTRANSFERASE DOMAIN-CONTAINING PROTEIN"/>
    <property type="match status" value="1"/>
</dbReference>
<evidence type="ECO:0000313" key="3">
    <source>
        <dbReference type="Proteomes" id="UP000226031"/>
    </source>
</evidence>
<dbReference type="Gene3D" id="3.30.200.20">
    <property type="entry name" value="Phosphorylase Kinase, domain 1"/>
    <property type="match status" value="1"/>
</dbReference>
<proteinExistence type="predicted"/>
<dbReference type="PANTHER" id="PTHR36091">
    <property type="entry name" value="ALTERED INHERITANCE OF MITOCHONDRIA PROTEIN 9, MITOCHONDRIAL"/>
    <property type="match status" value="1"/>
</dbReference>
<dbReference type="Proteomes" id="UP000226031">
    <property type="component" value="Unassembled WGS sequence"/>
</dbReference>
<dbReference type="InterPro" id="IPR051035">
    <property type="entry name" value="Mito_inheritance_9"/>
</dbReference>
<protein>
    <recommendedName>
        <fullName evidence="4">Aminoglycoside phosphotransferase domain-containing protein</fullName>
    </recommendedName>
</protein>
<organism evidence="2 3">
    <name type="scientific">[Emmonsia] crescens</name>
    <dbReference type="NCBI Taxonomy" id="73230"/>
    <lineage>
        <taxon>Eukaryota</taxon>
        <taxon>Fungi</taxon>
        <taxon>Dikarya</taxon>
        <taxon>Ascomycota</taxon>
        <taxon>Pezizomycotina</taxon>
        <taxon>Eurotiomycetes</taxon>
        <taxon>Eurotiomycetidae</taxon>
        <taxon>Onygenales</taxon>
        <taxon>Ajellomycetaceae</taxon>
        <taxon>Emergomyces</taxon>
    </lineage>
</organism>
<evidence type="ECO:0000256" key="1">
    <source>
        <dbReference type="SAM" id="MobiDB-lite"/>
    </source>
</evidence>
<dbReference type="EMBL" id="PDND01000004">
    <property type="protein sequence ID" value="PGH36724.1"/>
    <property type="molecule type" value="Genomic_DNA"/>
</dbReference>
<dbReference type="VEuPathDB" id="FungiDB:EMCG_00175"/>
<keyword evidence="3" id="KW-1185">Reference proteome</keyword>
<evidence type="ECO:0008006" key="4">
    <source>
        <dbReference type="Google" id="ProtNLM"/>
    </source>
</evidence>
<sequence>MECFDDCKLDYANMISQRGLLNLSPSNISSAFDFTKYILRPSISSAFIRNRRAMGTGINAELFTYTSGRFLYNEQRRLEERQINFDVAALKHAAEQHVGRGKIMRLQKLAEGGFNRVFLLTTEDGFQAIAKVPYMITVPKHYTTASEVATTDLLRSKGIPVPRVLGWSADPNNPVGVEYIIMEKASGIPLETRWFNLSKQERHHLVTSLADIETKLFDIPFGHFGSIYYRSDVPSNFQQDLYAESADQAISSADERFCIGPTADYMFWYGKRAELGIDRGPWKSPEDYLVSIGKRESEWTKRYGKPRPVRFPHIVNFEGIKSPDDQLRLLNQYMDVAPYLLGGDSHSEMNRPTLRHPDWQHATLLPLLLATGHPPMLQSPDNPPPQTLKKPVLPENYDSLGPEEKSQVDELHRRRALFYLYMVFNGGLNERHLSGMRDPRVLLTQHLVERAEKQWSGDTFSLKGALIRVTENWDHYNAELPKPVPCPISFTESEVEMHYEQEPTWFQMNGLVEYWKSELQGLSDDGWVRTEAYENAIKKNMELKQVLLDGSDTPEEERCVQEQWPFQDHEEEVN</sequence>
<gene>
    <name evidence="2" type="ORF">GX50_00384</name>
</gene>